<evidence type="ECO:0000313" key="2">
    <source>
        <dbReference type="Proteomes" id="UP000190367"/>
    </source>
</evidence>
<gene>
    <name evidence="1" type="ORF">SAMN04488128_1011083</name>
</gene>
<proteinExistence type="predicted"/>
<name>A0A1T4MFL1_9BACT</name>
<dbReference type="EMBL" id="FUWZ01000001">
    <property type="protein sequence ID" value="SJZ65554.1"/>
    <property type="molecule type" value="Genomic_DNA"/>
</dbReference>
<protein>
    <submittedName>
        <fullName evidence="1">Uncharacterized protein</fullName>
    </submittedName>
</protein>
<accession>A0A1T4MFL1</accession>
<keyword evidence="2" id="KW-1185">Reference proteome</keyword>
<evidence type="ECO:0000313" key="1">
    <source>
        <dbReference type="EMBL" id="SJZ65554.1"/>
    </source>
</evidence>
<dbReference type="Proteomes" id="UP000190367">
    <property type="component" value="Unassembled WGS sequence"/>
</dbReference>
<organism evidence="1 2">
    <name type="scientific">Chitinophaga eiseniae</name>
    <dbReference type="NCBI Taxonomy" id="634771"/>
    <lineage>
        <taxon>Bacteria</taxon>
        <taxon>Pseudomonadati</taxon>
        <taxon>Bacteroidota</taxon>
        <taxon>Chitinophagia</taxon>
        <taxon>Chitinophagales</taxon>
        <taxon>Chitinophagaceae</taxon>
        <taxon>Chitinophaga</taxon>
    </lineage>
</organism>
<sequence>MVCSAQQDYGLLHFRCVGIILNEKGNRLICFFGID</sequence>
<dbReference type="AlphaFoldDB" id="A0A1T4MFL1"/>
<reference evidence="2" key="1">
    <citation type="submission" date="2017-02" db="EMBL/GenBank/DDBJ databases">
        <authorList>
            <person name="Varghese N."/>
            <person name="Submissions S."/>
        </authorList>
    </citation>
    <scope>NUCLEOTIDE SEQUENCE [LARGE SCALE GENOMIC DNA]</scope>
    <source>
        <strain evidence="2">DSM 22224</strain>
    </source>
</reference>